<comment type="similarity">
    <text evidence="1">Belongs to the AHA1 family.</text>
</comment>
<organism evidence="3 4">
    <name type="scientific">Phyllobacterium phragmitis</name>
    <dbReference type="NCBI Taxonomy" id="2670329"/>
    <lineage>
        <taxon>Bacteria</taxon>
        <taxon>Pseudomonadati</taxon>
        <taxon>Pseudomonadota</taxon>
        <taxon>Alphaproteobacteria</taxon>
        <taxon>Hyphomicrobiales</taxon>
        <taxon>Phyllobacteriaceae</taxon>
        <taxon>Phyllobacterium</taxon>
    </lineage>
</organism>
<name>A0ABQ0H1H7_9HYPH</name>
<keyword evidence="4" id="KW-1185">Reference proteome</keyword>
<protein>
    <submittedName>
        <fullName evidence="3">SRPBCC family protein</fullName>
    </submittedName>
</protein>
<dbReference type="Gene3D" id="3.30.530.20">
    <property type="match status" value="1"/>
</dbReference>
<dbReference type="InterPro" id="IPR023393">
    <property type="entry name" value="START-like_dom_sf"/>
</dbReference>
<accession>A0ABQ0H1H7</accession>
<dbReference type="SUPFAM" id="SSF55961">
    <property type="entry name" value="Bet v1-like"/>
    <property type="match status" value="1"/>
</dbReference>
<evidence type="ECO:0000313" key="3">
    <source>
        <dbReference type="EMBL" id="GAB1582779.1"/>
    </source>
</evidence>
<dbReference type="Pfam" id="PF08327">
    <property type="entry name" value="AHSA1"/>
    <property type="match status" value="1"/>
</dbReference>
<dbReference type="CDD" id="cd08898">
    <property type="entry name" value="SRPBCC_CalC_Aha1-like_5"/>
    <property type="match status" value="1"/>
</dbReference>
<sequence>MTDRIEKNIELNAPIERVWRALTDHEEFGAWFGVRLDGPFVPGEIARGRITHPGYEHVKWEATIKRMDRPHYFSFTWHPYAVDPDVDYSGEKPTLVEFRLEPISAGTRLTVVESGFDALPAHRRPDALRMNEEGWAGQMKNIEAYVGA</sequence>
<evidence type="ECO:0000259" key="2">
    <source>
        <dbReference type="Pfam" id="PF08327"/>
    </source>
</evidence>
<proteinExistence type="inferred from homology"/>
<evidence type="ECO:0000313" key="4">
    <source>
        <dbReference type="Proteomes" id="UP001628091"/>
    </source>
</evidence>
<comment type="caution">
    <text evidence="3">The sequence shown here is derived from an EMBL/GenBank/DDBJ whole genome shotgun (WGS) entry which is preliminary data.</text>
</comment>
<dbReference type="EMBL" id="BAAFZP010000001">
    <property type="protein sequence ID" value="GAB1582779.1"/>
    <property type="molecule type" value="Genomic_DNA"/>
</dbReference>
<gene>
    <name evidence="3" type="ORF">PPNSA23_27220</name>
</gene>
<dbReference type="Proteomes" id="UP001628091">
    <property type="component" value="Unassembled WGS sequence"/>
</dbReference>
<feature type="domain" description="Activator of Hsp90 ATPase homologue 1/2-like C-terminal" evidence="2">
    <location>
        <begin position="12"/>
        <end position="147"/>
    </location>
</feature>
<reference evidence="3 4" key="1">
    <citation type="submission" date="2024-10" db="EMBL/GenBank/DDBJ databases">
        <title>Isolation, draft genome sequencing and identification of Phyllobacterium sp. NSA23, isolated from leaf soil.</title>
        <authorList>
            <person name="Akita H."/>
        </authorList>
    </citation>
    <scope>NUCLEOTIDE SEQUENCE [LARGE SCALE GENOMIC DNA]</scope>
    <source>
        <strain evidence="3 4">NSA23</strain>
    </source>
</reference>
<dbReference type="RefSeq" id="WP_407865333.1">
    <property type="nucleotide sequence ID" value="NZ_BAAFZP010000001.1"/>
</dbReference>
<dbReference type="InterPro" id="IPR013538">
    <property type="entry name" value="ASHA1/2-like_C"/>
</dbReference>
<evidence type="ECO:0000256" key="1">
    <source>
        <dbReference type="ARBA" id="ARBA00006817"/>
    </source>
</evidence>